<sequence length="30" mass="3495">MKAVDDNASKKKDEPSLYTSWTLSFYRANQ</sequence>
<proteinExistence type="predicted"/>
<name>A0A376LL59_ECOLX</name>
<accession>A0A376LL59</accession>
<dbReference type="Proteomes" id="UP000254877">
    <property type="component" value="Unassembled WGS sequence"/>
</dbReference>
<evidence type="ECO:0000313" key="2">
    <source>
        <dbReference type="Proteomes" id="UP000254877"/>
    </source>
</evidence>
<dbReference type="AlphaFoldDB" id="A0A376LL59"/>
<dbReference type="EMBL" id="UGAB01000002">
    <property type="protein sequence ID" value="STF44474.1"/>
    <property type="molecule type" value="Genomic_DNA"/>
</dbReference>
<gene>
    <name evidence="1" type="primary">fepE_2</name>
    <name evidence="1" type="ORF">NCTC7928_05205</name>
</gene>
<evidence type="ECO:0000313" key="1">
    <source>
        <dbReference type="EMBL" id="STF44474.1"/>
    </source>
</evidence>
<organism evidence="1 2">
    <name type="scientific">Escherichia coli</name>
    <dbReference type="NCBI Taxonomy" id="562"/>
    <lineage>
        <taxon>Bacteria</taxon>
        <taxon>Pseudomonadati</taxon>
        <taxon>Pseudomonadota</taxon>
        <taxon>Gammaproteobacteria</taxon>
        <taxon>Enterobacterales</taxon>
        <taxon>Enterobacteriaceae</taxon>
        <taxon>Escherichia</taxon>
    </lineage>
</organism>
<protein>
    <submittedName>
        <fullName evidence="1">Ferric enterobactin transport protein FepE</fullName>
    </submittedName>
</protein>
<reference evidence="1 2" key="1">
    <citation type="submission" date="2018-06" db="EMBL/GenBank/DDBJ databases">
        <authorList>
            <consortium name="Pathogen Informatics"/>
            <person name="Doyle S."/>
        </authorList>
    </citation>
    <scope>NUCLEOTIDE SEQUENCE [LARGE SCALE GENOMIC DNA]</scope>
    <source>
        <strain evidence="1 2">NCTC7928</strain>
    </source>
</reference>